<dbReference type="Pfam" id="PF00450">
    <property type="entry name" value="Peptidase_S10"/>
    <property type="match status" value="1"/>
</dbReference>
<dbReference type="PANTHER" id="PTHR11802:SF201">
    <property type="entry name" value="CARBOXYPEPTIDASE"/>
    <property type="match status" value="1"/>
</dbReference>
<dbReference type="PANTHER" id="PTHR11802">
    <property type="entry name" value="SERINE PROTEASE FAMILY S10 SERINE CARBOXYPEPTIDASE"/>
    <property type="match status" value="1"/>
</dbReference>
<comment type="similarity">
    <text evidence="1 5">Belongs to the peptidase S10 family.</text>
</comment>
<dbReference type="FunFam" id="3.40.50.1820:FF:000335">
    <property type="entry name" value="Carboxypeptidase"/>
    <property type="match status" value="1"/>
</dbReference>
<keyword evidence="3 5" id="KW-0645">Protease</keyword>
<dbReference type="Gene3D" id="3.40.50.1820">
    <property type="entry name" value="alpha/beta hydrolase"/>
    <property type="match status" value="2"/>
</dbReference>
<dbReference type="SUPFAM" id="SSF53474">
    <property type="entry name" value="alpha/beta-Hydrolases"/>
    <property type="match status" value="1"/>
</dbReference>
<evidence type="ECO:0000256" key="5">
    <source>
        <dbReference type="RuleBase" id="RU361156"/>
    </source>
</evidence>
<organism evidence="6 7">
    <name type="scientific">Strongylocentrotus purpuratus</name>
    <name type="common">Purple sea urchin</name>
    <dbReference type="NCBI Taxonomy" id="7668"/>
    <lineage>
        <taxon>Eukaryota</taxon>
        <taxon>Metazoa</taxon>
        <taxon>Echinodermata</taxon>
        <taxon>Eleutherozoa</taxon>
        <taxon>Echinozoa</taxon>
        <taxon>Echinoidea</taxon>
        <taxon>Euechinoidea</taxon>
        <taxon>Echinacea</taxon>
        <taxon>Camarodonta</taxon>
        <taxon>Echinidea</taxon>
        <taxon>Strongylocentrotidae</taxon>
        <taxon>Strongylocentrotus</taxon>
    </lineage>
</organism>
<evidence type="ECO:0000256" key="1">
    <source>
        <dbReference type="ARBA" id="ARBA00009431"/>
    </source>
</evidence>
<dbReference type="KEGG" id="spu:588485"/>
<proteinExistence type="inferred from homology"/>
<dbReference type="InterPro" id="IPR033124">
    <property type="entry name" value="Ser_caboxypep_his_AS"/>
</dbReference>
<evidence type="ECO:0000313" key="7">
    <source>
        <dbReference type="Proteomes" id="UP000007110"/>
    </source>
</evidence>
<dbReference type="InParanoid" id="A0A7M7RE40"/>
<name>A0A7M7RE40_STRPU</name>
<dbReference type="GeneID" id="588485"/>
<dbReference type="GO" id="GO:0006508">
    <property type="term" value="P:proteolysis"/>
    <property type="evidence" value="ECO:0007669"/>
    <property type="project" value="UniProtKB-KW"/>
</dbReference>
<dbReference type="GO" id="GO:0031647">
    <property type="term" value="P:regulation of protein stability"/>
    <property type="evidence" value="ECO:0007669"/>
    <property type="project" value="UniProtKB-ARBA"/>
</dbReference>
<feature type="chain" id="PRO_5029934856" description="Carboxypeptidase" evidence="5">
    <location>
        <begin position="18"/>
        <end position="474"/>
    </location>
</feature>
<dbReference type="PRINTS" id="PR00724">
    <property type="entry name" value="CRBOXYPTASEC"/>
</dbReference>
<evidence type="ECO:0000256" key="3">
    <source>
        <dbReference type="ARBA" id="ARBA00022670"/>
    </source>
</evidence>
<dbReference type="PROSITE" id="PS51257">
    <property type="entry name" value="PROKAR_LIPOPROTEIN"/>
    <property type="match status" value="1"/>
</dbReference>
<dbReference type="InterPro" id="IPR029058">
    <property type="entry name" value="AB_hydrolase_fold"/>
</dbReference>
<dbReference type="EC" id="3.4.16.-" evidence="5"/>
<sequence length="474" mass="52552">MFCRILPIFVLVASCFAAYTPDEVLTLPGIPAGAPPFKQYSGYLNATGDKQFHYWFVESQSNPAQDPVVLWLNGGPGCSSLDGYLEELGPFHVNNDGATLYLNEYSWNKQANVIFLESPAGVGFSYSPSGDIKTNDDKVAEDNFQALKNFFVKFPEYLNNTFYLTGESYGGIYIPTLAVKILNGNTSIKMEGFAIGNGLLNITSNVNSAVYYAYYHSIFDQDVWNDLQTYCCQDGVCNFFQPTDQQCKDASDVANSFISSSGINTYSIYQDCAGGIPTQLKRYQFDLRSALGIHYKIPDRGSVAKGGANVSLSSTHYASHGFMTPKEVNAGCSNSTAVTTYLSRDDVRLALHIPVTVQPWQVCSDTVAANYTMQYQTVKPQIQAMLTKYRGLFYNGDTDLVCNFLSAQWFVKDLHQAEKTPRRPWRVGSQVAGFVHDFLNVTVATVKGSGHFVPQLKPAQAYYMITQFLNNQPL</sequence>
<dbReference type="InterPro" id="IPR018202">
    <property type="entry name" value="Ser_caboxypep_ser_AS"/>
</dbReference>
<dbReference type="RefSeq" id="XP_793259.4">
    <property type="nucleotide sequence ID" value="XM_788166.5"/>
</dbReference>
<accession>A0A7M7RE40</accession>
<keyword evidence="4 5" id="KW-0378">Hydrolase</keyword>
<evidence type="ECO:0000256" key="2">
    <source>
        <dbReference type="ARBA" id="ARBA00022645"/>
    </source>
</evidence>
<reference evidence="7" key="1">
    <citation type="submission" date="2015-02" db="EMBL/GenBank/DDBJ databases">
        <title>Genome sequencing for Strongylocentrotus purpuratus.</title>
        <authorList>
            <person name="Murali S."/>
            <person name="Liu Y."/>
            <person name="Vee V."/>
            <person name="English A."/>
            <person name="Wang M."/>
            <person name="Skinner E."/>
            <person name="Han Y."/>
            <person name="Muzny D.M."/>
            <person name="Worley K.C."/>
            <person name="Gibbs R.A."/>
        </authorList>
    </citation>
    <scope>NUCLEOTIDE SEQUENCE</scope>
</reference>
<dbReference type="EnsemblMetazoa" id="XM_788166">
    <property type="protein sequence ID" value="XP_793259"/>
    <property type="gene ID" value="LOC588485"/>
</dbReference>
<dbReference type="OrthoDB" id="443318at2759"/>
<reference evidence="6" key="2">
    <citation type="submission" date="2021-01" db="UniProtKB">
        <authorList>
            <consortium name="EnsemblMetazoa"/>
        </authorList>
    </citation>
    <scope>IDENTIFICATION</scope>
</reference>
<evidence type="ECO:0000256" key="4">
    <source>
        <dbReference type="ARBA" id="ARBA00022801"/>
    </source>
</evidence>
<dbReference type="PROSITE" id="PS00131">
    <property type="entry name" value="CARBOXYPEPT_SER_SER"/>
    <property type="match status" value="1"/>
</dbReference>
<dbReference type="PROSITE" id="PS00560">
    <property type="entry name" value="CARBOXYPEPT_SER_HIS"/>
    <property type="match status" value="1"/>
</dbReference>
<protein>
    <recommendedName>
        <fullName evidence="5">Carboxypeptidase</fullName>
        <ecNumber evidence="5">3.4.16.-</ecNumber>
    </recommendedName>
</protein>
<keyword evidence="5" id="KW-0732">Signal</keyword>
<evidence type="ECO:0000313" key="6">
    <source>
        <dbReference type="EnsemblMetazoa" id="XP_793259"/>
    </source>
</evidence>
<dbReference type="Proteomes" id="UP000007110">
    <property type="component" value="Unassembled WGS sequence"/>
</dbReference>
<dbReference type="InterPro" id="IPR001563">
    <property type="entry name" value="Peptidase_S10"/>
</dbReference>
<dbReference type="GO" id="GO:0004185">
    <property type="term" value="F:serine-type carboxypeptidase activity"/>
    <property type="evidence" value="ECO:0000318"/>
    <property type="project" value="GO_Central"/>
</dbReference>
<dbReference type="AlphaFoldDB" id="A0A7M7RE40"/>
<keyword evidence="2 5" id="KW-0121">Carboxypeptidase</keyword>
<dbReference type="GO" id="GO:1904715">
    <property type="term" value="P:negative regulation of chaperone-mediated autophagy"/>
    <property type="evidence" value="ECO:0007669"/>
    <property type="project" value="UniProtKB-ARBA"/>
</dbReference>
<feature type="signal peptide" evidence="5">
    <location>
        <begin position="1"/>
        <end position="17"/>
    </location>
</feature>
<keyword evidence="7" id="KW-1185">Reference proteome</keyword>
<dbReference type="OMA" id="CMTYERY"/>